<dbReference type="eggNOG" id="ENOG50339MI">
    <property type="taxonomic scope" value="Bacteria"/>
</dbReference>
<dbReference type="HOGENOM" id="CLU_123717_0_2_6"/>
<evidence type="ECO:0000313" key="2">
    <source>
        <dbReference type="EMBL" id="CDF84348.1"/>
    </source>
</evidence>
<name>A0A024HIS0_PSEKB</name>
<dbReference type="Proteomes" id="UP000025241">
    <property type="component" value="Chromosome I"/>
</dbReference>
<dbReference type="STRING" id="1301098.PKB_3001"/>
<dbReference type="InterPro" id="IPR021719">
    <property type="entry name" value="Prot_inh_I78"/>
</dbReference>
<dbReference type="EMBL" id="HG322950">
    <property type="protein sequence ID" value="CDF84348.1"/>
    <property type="molecule type" value="Genomic_DNA"/>
</dbReference>
<reference evidence="2 3" key="2">
    <citation type="submission" date="2014-05" db="EMBL/GenBank/DDBJ databases">
        <title>Genome sequence of the 3-chlorobenzoate degrading bacterium Pseudomonas knackmussii B13 shows multiple evidence for horizontal gene transfer.</title>
        <authorList>
            <person name="Miyazaki R."/>
            <person name="Bertelli C."/>
            <person name="Falquet L."/>
            <person name="Robinson-Rechavi M."/>
            <person name="Gharib W."/>
            <person name="Roy S."/>
            <person name="Van der Meer J.R."/>
        </authorList>
    </citation>
    <scope>NUCLEOTIDE SEQUENCE [LARGE SCALE GENOMIC DNA]</scope>
    <source>
        <strain evidence="2 3">B13</strain>
    </source>
</reference>
<evidence type="ECO:0008006" key="4">
    <source>
        <dbReference type="Google" id="ProtNLM"/>
    </source>
</evidence>
<sequence>MSLIRVLPVLLLGTTLLAGCSSAAKPGASTEPTAAEDARCNAESLQALVGKSQTQALVDQARQQAGAKTARVLHPQDAVTLEYNPQRLNIHVDDSLVIRSVNCG</sequence>
<gene>
    <name evidence="2" type="ORF">PKB_3001</name>
</gene>
<dbReference type="Pfam" id="PF11720">
    <property type="entry name" value="Inhibitor_I78"/>
    <property type="match status" value="1"/>
</dbReference>
<evidence type="ECO:0000256" key="1">
    <source>
        <dbReference type="SAM" id="SignalP"/>
    </source>
</evidence>
<feature type="signal peptide" evidence="1">
    <location>
        <begin position="1"/>
        <end position="18"/>
    </location>
</feature>
<protein>
    <recommendedName>
        <fullName evidence="4">Peptidase inhibitor I78 family protein</fullName>
    </recommendedName>
</protein>
<dbReference type="KEGG" id="pkc:PKB_3001"/>
<dbReference type="PROSITE" id="PS51257">
    <property type="entry name" value="PROKAR_LIPOPROTEIN"/>
    <property type="match status" value="1"/>
</dbReference>
<reference evidence="2 3" key="1">
    <citation type="submission" date="2013-03" db="EMBL/GenBank/DDBJ databases">
        <authorList>
            <person name="Linke B."/>
        </authorList>
    </citation>
    <scope>NUCLEOTIDE SEQUENCE [LARGE SCALE GENOMIC DNA]</scope>
    <source>
        <strain evidence="2 3">B13</strain>
    </source>
</reference>
<proteinExistence type="predicted"/>
<dbReference type="PATRIC" id="fig|1301098.3.peg.3027"/>
<dbReference type="AlphaFoldDB" id="A0A024HIS0"/>
<keyword evidence="3" id="KW-1185">Reference proteome</keyword>
<feature type="chain" id="PRO_5001533259" description="Peptidase inhibitor I78 family protein" evidence="1">
    <location>
        <begin position="19"/>
        <end position="104"/>
    </location>
</feature>
<keyword evidence="1" id="KW-0732">Signal</keyword>
<dbReference type="PANTHER" id="PTHR39600:SF1">
    <property type="entry name" value="PEPTIDASE INHIBITOR I78 FAMILY PROTEIN"/>
    <property type="match status" value="1"/>
</dbReference>
<dbReference type="RefSeq" id="WP_043252865.1">
    <property type="nucleotide sequence ID" value="NZ_HG322950.1"/>
</dbReference>
<dbReference type="Gene3D" id="3.30.10.10">
    <property type="entry name" value="Trypsin Inhibitor V, subunit A"/>
    <property type="match status" value="1"/>
</dbReference>
<dbReference type="PANTHER" id="PTHR39600">
    <property type="entry name" value="PEPTIDASE INHIBITOR I78 FAMILY PROTEIN"/>
    <property type="match status" value="1"/>
</dbReference>
<evidence type="ECO:0000313" key="3">
    <source>
        <dbReference type="Proteomes" id="UP000025241"/>
    </source>
</evidence>
<dbReference type="OrthoDB" id="7917348at2"/>
<organism evidence="2 3">
    <name type="scientific">Pseudomonas knackmussii (strain DSM 6978 / CCUG 54928 / LMG 23759 / B13)</name>
    <dbReference type="NCBI Taxonomy" id="1301098"/>
    <lineage>
        <taxon>Bacteria</taxon>
        <taxon>Pseudomonadati</taxon>
        <taxon>Pseudomonadota</taxon>
        <taxon>Gammaproteobacteria</taxon>
        <taxon>Pseudomonadales</taxon>
        <taxon>Pseudomonadaceae</taxon>
        <taxon>Pseudomonas</taxon>
    </lineage>
</organism>
<accession>A0A024HIS0</accession>